<dbReference type="OrthoDB" id="5580718at2"/>
<keyword evidence="2" id="KW-1185">Reference proteome</keyword>
<dbReference type="GO" id="GO:0008233">
    <property type="term" value="F:peptidase activity"/>
    <property type="evidence" value="ECO:0007669"/>
    <property type="project" value="UniProtKB-KW"/>
</dbReference>
<reference evidence="1 2" key="1">
    <citation type="submission" date="2018-06" db="EMBL/GenBank/DDBJ databases">
        <title>Genomic Encyclopedia of Archaeal and Bacterial Type Strains, Phase II (KMG-II): from individual species to whole genera.</title>
        <authorList>
            <person name="Goeker M."/>
        </authorList>
    </citation>
    <scope>NUCLEOTIDE SEQUENCE [LARGE SCALE GENOMIC DNA]</scope>
    <source>
        <strain evidence="1 2">DSM 6779</strain>
    </source>
</reference>
<dbReference type="Pfam" id="PF13650">
    <property type="entry name" value="Asp_protease_2"/>
    <property type="match status" value="1"/>
</dbReference>
<sequence length="393" mass="44072">MKKILTFLFFTLFINPGYSQQFIDFNQGGIKEESYYSVIPYKNVGGFIIVETEINGKKYKFMVDTGAAACLSQNVFTELNSQNISKTKVFDSNGKTDSLIIAIVPNIKLGDLNFTDIPAMVLPSNTIFDCFKIDGIIGSNMIRNSIISFSSKDSTITICNSTQKLNLKKKESTRIILTKGQSNPIIGIKAKNKNSVREQILFDSGMTGLYQISLNHFNFFNKKKIFDHLIQSKGGGDIGIYGNGNDTVVYMGRIPEILINNTQFKNISIKTTSGSERIGAKLLDYGTVTVDYINKRFYFESFEKSYDLDNKEFPIDIMVENGKLLVATVWSDSLKDQIKRGDQILTVNGVTFENVEPCKMLTDSNYFKLTDNTVLSIKSTEGCQKTITISKEL</sequence>
<dbReference type="GO" id="GO:0006508">
    <property type="term" value="P:proteolysis"/>
    <property type="evidence" value="ECO:0007669"/>
    <property type="project" value="UniProtKB-KW"/>
</dbReference>
<proteinExistence type="predicted"/>
<dbReference type="SUPFAM" id="SSF50630">
    <property type="entry name" value="Acid proteases"/>
    <property type="match status" value="1"/>
</dbReference>
<dbReference type="CDD" id="cd05483">
    <property type="entry name" value="retropepsin_like_bacteria"/>
    <property type="match status" value="1"/>
</dbReference>
<evidence type="ECO:0000313" key="2">
    <source>
        <dbReference type="Proteomes" id="UP000249239"/>
    </source>
</evidence>
<keyword evidence="1" id="KW-0645">Protease</keyword>
<dbReference type="InterPro" id="IPR021109">
    <property type="entry name" value="Peptidase_aspartic_dom_sf"/>
</dbReference>
<dbReference type="Proteomes" id="UP000249239">
    <property type="component" value="Unassembled WGS sequence"/>
</dbReference>
<name>A0A2W7N495_9BACT</name>
<evidence type="ECO:0000313" key="1">
    <source>
        <dbReference type="EMBL" id="PZX11684.1"/>
    </source>
</evidence>
<organism evidence="1 2">
    <name type="scientific">Breznakibacter xylanolyticus</name>
    <dbReference type="NCBI Taxonomy" id="990"/>
    <lineage>
        <taxon>Bacteria</taxon>
        <taxon>Pseudomonadati</taxon>
        <taxon>Bacteroidota</taxon>
        <taxon>Bacteroidia</taxon>
        <taxon>Marinilabiliales</taxon>
        <taxon>Marinilabiliaceae</taxon>
        <taxon>Breznakibacter</taxon>
    </lineage>
</organism>
<accession>A0A2W7N495</accession>
<dbReference type="EMBL" id="QKZK01000038">
    <property type="protein sequence ID" value="PZX11684.1"/>
    <property type="molecule type" value="Genomic_DNA"/>
</dbReference>
<protein>
    <submittedName>
        <fullName evidence="1">Aspartyl protease</fullName>
    </submittedName>
</protein>
<gene>
    <name evidence="1" type="ORF">LX69_03096</name>
</gene>
<dbReference type="Gene3D" id="2.40.70.10">
    <property type="entry name" value="Acid Proteases"/>
    <property type="match status" value="1"/>
</dbReference>
<keyword evidence="1" id="KW-0378">Hydrolase</keyword>
<comment type="caution">
    <text evidence="1">The sequence shown here is derived from an EMBL/GenBank/DDBJ whole genome shotgun (WGS) entry which is preliminary data.</text>
</comment>
<dbReference type="AlphaFoldDB" id="A0A2W7N495"/>
<dbReference type="InterPro" id="IPR034122">
    <property type="entry name" value="Retropepsin-like_bacterial"/>
</dbReference>
<dbReference type="RefSeq" id="WP_111446904.1">
    <property type="nucleotide sequence ID" value="NZ_QKZK01000038.1"/>
</dbReference>